<gene>
    <name evidence="1" type="ORF">F6X51_26865</name>
</gene>
<evidence type="ECO:0000313" key="1">
    <source>
        <dbReference type="EMBL" id="KAB1068483.1"/>
    </source>
</evidence>
<proteinExistence type="predicted"/>
<dbReference type="EMBL" id="VZZJ01000053">
    <property type="protein sequence ID" value="KAB1068483.1"/>
    <property type="molecule type" value="Genomic_DNA"/>
</dbReference>
<accession>A0A6N6MCY7</accession>
<sequence length="93" mass="9926">MLWATRLLDAGEGIGVEELFAGQSAALGSPRDMMLLAVDEAPARRRVFVGVPDPNLLDCYSGFEACLRRDVPRAPTLVAGDQGVFQAMFQSGG</sequence>
<dbReference type="AlphaFoldDB" id="A0A6N6MCY7"/>
<name>A0A6N6MCY7_9HYPH</name>
<comment type="caution">
    <text evidence="1">The sequence shown here is derived from an EMBL/GenBank/DDBJ whole genome shotgun (WGS) entry which is preliminary data.</text>
</comment>
<dbReference type="RefSeq" id="WP_150967029.1">
    <property type="nucleotide sequence ID" value="NZ_VZZJ01000053.1"/>
</dbReference>
<evidence type="ECO:0000313" key="2">
    <source>
        <dbReference type="Proteomes" id="UP000441523"/>
    </source>
</evidence>
<organism evidence="1 2">
    <name type="scientific">Methylobacterium planeticum</name>
    <dbReference type="NCBI Taxonomy" id="2615211"/>
    <lineage>
        <taxon>Bacteria</taxon>
        <taxon>Pseudomonadati</taxon>
        <taxon>Pseudomonadota</taxon>
        <taxon>Alphaproteobacteria</taxon>
        <taxon>Hyphomicrobiales</taxon>
        <taxon>Methylobacteriaceae</taxon>
        <taxon>Methylobacterium</taxon>
    </lineage>
</organism>
<keyword evidence="2" id="KW-1185">Reference proteome</keyword>
<reference evidence="1 2" key="1">
    <citation type="submission" date="2019-09" db="EMBL/GenBank/DDBJ databases">
        <title>YIM 132548 draft genome.</title>
        <authorList>
            <person name="Jiang L."/>
        </authorList>
    </citation>
    <scope>NUCLEOTIDE SEQUENCE [LARGE SCALE GENOMIC DNA]</scope>
    <source>
        <strain evidence="1 2">YIM 132548</strain>
    </source>
</reference>
<protein>
    <submittedName>
        <fullName evidence="1">Uncharacterized protein</fullName>
    </submittedName>
</protein>
<dbReference type="Proteomes" id="UP000441523">
    <property type="component" value="Unassembled WGS sequence"/>
</dbReference>